<dbReference type="OrthoDB" id="529208at2"/>
<dbReference type="HOGENOM" id="CLU_037990_14_1_7"/>
<dbReference type="STRING" id="338966.Ppro_1936"/>
<evidence type="ECO:0000259" key="1">
    <source>
        <dbReference type="Pfam" id="PF08241"/>
    </source>
</evidence>
<dbReference type="EMBL" id="CP000482">
    <property type="protein sequence ID" value="ABK99545.1"/>
    <property type="molecule type" value="Genomic_DNA"/>
</dbReference>
<reference evidence="2 3" key="1">
    <citation type="submission" date="2006-10" db="EMBL/GenBank/DDBJ databases">
        <title>Complete sequence of chromosome of Pelobacter propionicus DSM 2379.</title>
        <authorList>
            <consortium name="US DOE Joint Genome Institute"/>
            <person name="Copeland A."/>
            <person name="Lucas S."/>
            <person name="Lapidus A."/>
            <person name="Barry K."/>
            <person name="Detter J.C."/>
            <person name="Glavina del Rio T."/>
            <person name="Hammon N."/>
            <person name="Israni S."/>
            <person name="Dalin E."/>
            <person name="Tice H."/>
            <person name="Pitluck S."/>
            <person name="Saunders E."/>
            <person name="Brettin T."/>
            <person name="Bruce D."/>
            <person name="Han C."/>
            <person name="Tapia R."/>
            <person name="Schmutz J."/>
            <person name="Larimer F."/>
            <person name="Land M."/>
            <person name="Hauser L."/>
            <person name="Kyrpides N."/>
            <person name="Kim E."/>
            <person name="Lovley D."/>
            <person name="Richardson P."/>
        </authorList>
    </citation>
    <scope>NUCLEOTIDE SEQUENCE [LARGE SCALE GENOMIC DNA]</scope>
    <source>
        <strain evidence="3">DSM 2379 / NBRC 103807 / OttBd1</strain>
    </source>
</reference>
<dbReference type="eggNOG" id="COG2226">
    <property type="taxonomic scope" value="Bacteria"/>
</dbReference>
<evidence type="ECO:0000313" key="2">
    <source>
        <dbReference type="EMBL" id="ABK99545.1"/>
    </source>
</evidence>
<dbReference type="PANTHER" id="PTHR42912:SF80">
    <property type="entry name" value="METHYLTRANSFERASE DOMAIN-CONTAINING PROTEIN"/>
    <property type="match status" value="1"/>
</dbReference>
<accession>A1AQC5</accession>
<keyword evidence="3" id="KW-1185">Reference proteome</keyword>
<dbReference type="InterPro" id="IPR050508">
    <property type="entry name" value="Methyltransf_Superfamily"/>
</dbReference>
<dbReference type="InterPro" id="IPR013216">
    <property type="entry name" value="Methyltransf_11"/>
</dbReference>
<dbReference type="RefSeq" id="WP_011735811.1">
    <property type="nucleotide sequence ID" value="NC_008609.1"/>
</dbReference>
<protein>
    <submittedName>
        <fullName evidence="2">Methyltransferase type 11</fullName>
    </submittedName>
</protein>
<gene>
    <name evidence="2" type="ordered locus">Ppro_1936</name>
</gene>
<dbReference type="Gene3D" id="3.40.50.150">
    <property type="entry name" value="Vaccinia Virus protein VP39"/>
    <property type="match status" value="1"/>
</dbReference>
<sequence length="213" mass="23671">MNNASTFNRHTTEYDAWFERHNDLYQAELGALQTLVPANGQGVEIGVGTGRFALPLGISIGVEPSPVMAEVARNRGVEVQEGVAEALPFDDNSFDFALMVTVVCFLDDVARAFREAWRILKLGGVLVIGFIDRGSELGRIYEQKKGQSTFYRDATFYSVSELVEVLRETGFTDFSFRQTLLPGEPTDATILEGFGDGGFVVIRARRCEKEERE</sequence>
<name>A1AQC5_PELPD</name>
<proteinExistence type="predicted"/>
<keyword evidence="2" id="KW-0489">Methyltransferase</keyword>
<dbReference type="CDD" id="cd02440">
    <property type="entry name" value="AdoMet_MTases"/>
    <property type="match status" value="1"/>
</dbReference>
<dbReference type="InterPro" id="IPR029063">
    <property type="entry name" value="SAM-dependent_MTases_sf"/>
</dbReference>
<dbReference type="KEGG" id="ppd:Ppro_1936"/>
<dbReference type="AlphaFoldDB" id="A1AQC5"/>
<organism evidence="2 3">
    <name type="scientific">Pelobacter propionicus (strain DSM 2379 / NBRC 103807 / OttBd1)</name>
    <dbReference type="NCBI Taxonomy" id="338966"/>
    <lineage>
        <taxon>Bacteria</taxon>
        <taxon>Pseudomonadati</taxon>
        <taxon>Thermodesulfobacteriota</taxon>
        <taxon>Desulfuromonadia</taxon>
        <taxon>Desulfuromonadales</taxon>
        <taxon>Desulfuromonadaceae</taxon>
        <taxon>Pelobacter</taxon>
    </lineage>
</organism>
<dbReference type="Pfam" id="PF08241">
    <property type="entry name" value="Methyltransf_11"/>
    <property type="match status" value="1"/>
</dbReference>
<evidence type="ECO:0000313" key="3">
    <source>
        <dbReference type="Proteomes" id="UP000006732"/>
    </source>
</evidence>
<dbReference type="SUPFAM" id="SSF53335">
    <property type="entry name" value="S-adenosyl-L-methionine-dependent methyltransferases"/>
    <property type="match status" value="1"/>
</dbReference>
<dbReference type="GO" id="GO:0032259">
    <property type="term" value="P:methylation"/>
    <property type="evidence" value="ECO:0007669"/>
    <property type="project" value="UniProtKB-KW"/>
</dbReference>
<dbReference type="PANTHER" id="PTHR42912">
    <property type="entry name" value="METHYLTRANSFERASE"/>
    <property type="match status" value="1"/>
</dbReference>
<dbReference type="Proteomes" id="UP000006732">
    <property type="component" value="Chromosome"/>
</dbReference>
<keyword evidence="2" id="KW-0808">Transferase</keyword>
<feature type="domain" description="Methyltransferase type 11" evidence="1">
    <location>
        <begin position="43"/>
        <end position="128"/>
    </location>
</feature>
<dbReference type="GO" id="GO:0008757">
    <property type="term" value="F:S-adenosylmethionine-dependent methyltransferase activity"/>
    <property type="evidence" value="ECO:0007669"/>
    <property type="project" value="InterPro"/>
</dbReference>